<evidence type="ECO:0008006" key="3">
    <source>
        <dbReference type="Google" id="ProtNLM"/>
    </source>
</evidence>
<gene>
    <name evidence="1" type="ORF">ACCI49_07800</name>
</gene>
<dbReference type="CDD" id="cd01029">
    <property type="entry name" value="TOPRIM_primases"/>
    <property type="match status" value="1"/>
</dbReference>
<evidence type="ECO:0000313" key="1">
    <source>
        <dbReference type="EMBL" id="MFA0810824.1"/>
    </source>
</evidence>
<keyword evidence="2" id="KW-1185">Reference proteome</keyword>
<dbReference type="Proteomes" id="UP001569428">
    <property type="component" value="Unassembled WGS sequence"/>
</dbReference>
<name>A0ABV4NXT9_9GAMM</name>
<evidence type="ECO:0000313" key="2">
    <source>
        <dbReference type="Proteomes" id="UP001569428"/>
    </source>
</evidence>
<comment type="caution">
    <text evidence="1">The sequence shown here is derived from an EMBL/GenBank/DDBJ whole genome shotgun (WGS) entry which is preliminary data.</text>
</comment>
<protein>
    <recommendedName>
        <fullName evidence="3">Toprim-like</fullName>
    </recommendedName>
</protein>
<dbReference type="EMBL" id="JBGMEK010000012">
    <property type="protein sequence ID" value="MFA0810824.1"/>
    <property type="molecule type" value="Genomic_DNA"/>
</dbReference>
<reference evidence="1 2" key="1">
    <citation type="submission" date="2024-08" db="EMBL/GenBank/DDBJ databases">
        <authorList>
            <person name="Ishaq N."/>
        </authorList>
    </citation>
    <scope>NUCLEOTIDE SEQUENCE [LARGE SCALE GENOMIC DNA]</scope>
    <source>
        <strain evidence="1 2">DSM 18651</strain>
    </source>
</reference>
<dbReference type="InterPro" id="IPR034154">
    <property type="entry name" value="TOPRIM_DnaG/twinkle"/>
</dbReference>
<accession>A0ABV4NXT9</accession>
<sequence>MDYSAINRDVLEALENDHSLKLVRNGTGDKEVLRGVCPKCDKKTLWIKVNKPITLRCDREKECRYQERVRDRYPDLFENFSKRFPSTDEDPKATARAYLSIQRGFPAADIEEWFEQGFYKLPDGSWAETVRFFLFGGGKDYWERIVDKQHVKKAGKKARFKTGTSYAGKHWAPPGQKIKPMEKVFIVEGIFHCIAMHLKGYKAVCAFSCSNLPRELIKENKGQDIIWHLAYDDEPGARKHVAKYYKELKEQNETVEVAQTGSSKDWDDLYREGRLNDETIEECIWRGRVFVAETPKRKAYALYGWKPFGKAIIEHNDKLHSAKFSLEAFNEASEGEAYKWGFSWDAFNQATKVVQISNCVPKFQYTEIDRLTGERRYFFTIQKSGTSRSYLGAFTPNSLNDPRAFGLALLSHTDGGSFEGGAGDLKILKSRWLDGEVNRVTTLPHMGFDEDSRTYIFPGFGYREGKLIKANEHGFLQLGDTAIKTTLEGMPVHHSEEFDSRWWPDFAKVFHLNGIAALAYFTASLFARQIKEKHQAFHFLEITGEPDAGKSTLIRFIWKLLGRDNYEGVDLLSTSTSSYGRQLGKVSNLPVVVIESDRETNGGTGGRPAKSFEWDIFKKVTDLDGVVDSRGVKTNDNKTHDRIFRGTLVISQNATVQASEAMLSRIVHLHCTTAHKRPENRPLADRLKREPVEKLAGYLHQVLTHENEWLTRFFNAFDSHRETLTADGSITQGRVIDFHAQLMAAVEALQIILPDFDAGLLNQVQEHLVERARDRQRRLNNDHPIIEQFWDTYHFINDELMYIDDEQGKRHVNTDRLNHSIDPALIAINLNEYMELCRKRGQELVPMAELKQRLSTSQRYPFEGYKRVRSKREPNTRPWCWVFRRTGGSGR</sequence>
<dbReference type="Gene3D" id="3.40.1360.10">
    <property type="match status" value="1"/>
</dbReference>
<organism evidence="1 2">
    <name type="scientific">Microbulbifer epialgicus</name>
    <dbReference type="NCBI Taxonomy" id="393907"/>
    <lineage>
        <taxon>Bacteria</taxon>
        <taxon>Pseudomonadati</taxon>
        <taxon>Pseudomonadota</taxon>
        <taxon>Gammaproteobacteria</taxon>
        <taxon>Cellvibrionales</taxon>
        <taxon>Microbulbiferaceae</taxon>
        <taxon>Microbulbifer</taxon>
    </lineage>
</organism>
<proteinExistence type="predicted"/>
<dbReference type="SUPFAM" id="SSF56731">
    <property type="entry name" value="DNA primase core"/>
    <property type="match status" value="1"/>
</dbReference>
<dbReference type="RefSeq" id="WP_371838396.1">
    <property type="nucleotide sequence ID" value="NZ_JBGMEK010000012.1"/>
</dbReference>